<dbReference type="RefSeq" id="WP_106062934.1">
    <property type="nucleotide sequence ID" value="NZ_PVXO01000023.1"/>
</dbReference>
<dbReference type="InterPro" id="IPR036390">
    <property type="entry name" value="WH_DNA-bd_sf"/>
</dbReference>
<dbReference type="Gene3D" id="1.10.10.10">
    <property type="entry name" value="Winged helix-like DNA-binding domain superfamily/Winged helix DNA-binding domain"/>
    <property type="match status" value="1"/>
</dbReference>
<dbReference type="InterPro" id="IPR023187">
    <property type="entry name" value="Tscrpt_reg_MarR-type_CS"/>
</dbReference>
<comment type="caution">
    <text evidence="5">The sequence shown here is derived from an EMBL/GenBank/DDBJ whole genome shotgun (WGS) entry which is preliminary data.</text>
</comment>
<keyword evidence="1" id="KW-0805">Transcription regulation</keyword>
<gene>
    <name evidence="5" type="ORF">CLLI_07700</name>
</gene>
<feature type="domain" description="HTH marR-type" evidence="4">
    <location>
        <begin position="1"/>
        <end position="140"/>
    </location>
</feature>
<dbReference type="PANTHER" id="PTHR42756:SF1">
    <property type="entry name" value="TRANSCRIPTIONAL REPRESSOR OF EMRAB OPERON"/>
    <property type="match status" value="1"/>
</dbReference>
<reference evidence="5 6" key="1">
    <citation type="submission" date="2018-03" db="EMBL/GenBank/DDBJ databases">
        <title>Genome sequence of Clostridium liquoris DSM 100320.</title>
        <authorList>
            <person name="Poehlein A."/>
            <person name="Daniel R."/>
        </authorList>
    </citation>
    <scope>NUCLEOTIDE SEQUENCE [LARGE SCALE GENOMIC DNA]</scope>
    <source>
        <strain evidence="5 6">DSM 100320</strain>
    </source>
</reference>
<accession>A0A2T0B6Q0</accession>
<dbReference type="PROSITE" id="PS50995">
    <property type="entry name" value="HTH_MARR_2"/>
    <property type="match status" value="1"/>
</dbReference>
<dbReference type="Proteomes" id="UP000239706">
    <property type="component" value="Unassembled WGS sequence"/>
</dbReference>
<dbReference type="OrthoDB" id="5461037at2"/>
<dbReference type="InterPro" id="IPR000835">
    <property type="entry name" value="HTH_MarR-typ"/>
</dbReference>
<dbReference type="PROSITE" id="PS01117">
    <property type="entry name" value="HTH_MARR_1"/>
    <property type="match status" value="1"/>
</dbReference>
<proteinExistence type="predicted"/>
<protein>
    <submittedName>
        <fullName evidence="5">DNA-binding transcriptional repressor MarR</fullName>
    </submittedName>
</protein>
<organism evidence="5 6">
    <name type="scientific">Clostridium liquoris</name>
    <dbReference type="NCBI Taxonomy" id="1289519"/>
    <lineage>
        <taxon>Bacteria</taxon>
        <taxon>Bacillati</taxon>
        <taxon>Bacillota</taxon>
        <taxon>Clostridia</taxon>
        <taxon>Eubacteriales</taxon>
        <taxon>Clostridiaceae</taxon>
        <taxon>Clostridium</taxon>
    </lineage>
</organism>
<dbReference type="GO" id="GO:0003700">
    <property type="term" value="F:DNA-binding transcription factor activity"/>
    <property type="evidence" value="ECO:0007669"/>
    <property type="project" value="InterPro"/>
</dbReference>
<dbReference type="SUPFAM" id="SSF46785">
    <property type="entry name" value="Winged helix' DNA-binding domain"/>
    <property type="match status" value="1"/>
</dbReference>
<dbReference type="PRINTS" id="PR00598">
    <property type="entry name" value="HTHMARR"/>
</dbReference>
<evidence type="ECO:0000256" key="1">
    <source>
        <dbReference type="ARBA" id="ARBA00023015"/>
    </source>
</evidence>
<keyword evidence="3" id="KW-0804">Transcription</keyword>
<evidence type="ECO:0000313" key="5">
    <source>
        <dbReference type="EMBL" id="PRR79564.1"/>
    </source>
</evidence>
<dbReference type="PANTHER" id="PTHR42756">
    <property type="entry name" value="TRANSCRIPTIONAL REGULATOR, MARR"/>
    <property type="match status" value="1"/>
</dbReference>
<dbReference type="SMART" id="SM00347">
    <property type="entry name" value="HTH_MARR"/>
    <property type="match status" value="1"/>
</dbReference>
<evidence type="ECO:0000259" key="4">
    <source>
        <dbReference type="PROSITE" id="PS50995"/>
    </source>
</evidence>
<evidence type="ECO:0000313" key="6">
    <source>
        <dbReference type="Proteomes" id="UP000239706"/>
    </source>
</evidence>
<evidence type="ECO:0000256" key="2">
    <source>
        <dbReference type="ARBA" id="ARBA00023125"/>
    </source>
</evidence>
<dbReference type="GO" id="GO:0003677">
    <property type="term" value="F:DNA binding"/>
    <property type="evidence" value="ECO:0007669"/>
    <property type="project" value="UniProtKB-KW"/>
</dbReference>
<dbReference type="EMBL" id="PVXO01000023">
    <property type="protein sequence ID" value="PRR79564.1"/>
    <property type="molecule type" value="Genomic_DNA"/>
</dbReference>
<dbReference type="InterPro" id="IPR036388">
    <property type="entry name" value="WH-like_DNA-bd_sf"/>
</dbReference>
<dbReference type="Pfam" id="PF12802">
    <property type="entry name" value="MarR_2"/>
    <property type="match status" value="1"/>
</dbReference>
<dbReference type="AlphaFoldDB" id="A0A2T0B6Q0"/>
<keyword evidence="6" id="KW-1185">Reference proteome</keyword>
<sequence length="155" mass="17770">MSNSIYVLNELLVDIFNDILIIEQNAFQGGTLSDLSVTEVHTIEAIGMYNKRTMSEVALSLKITVGTLSTAINNLVRKGYVERSRCESDRRIVYISLTKKGKLAYRIHRKFHSDMIKETISGLTEEEEKILISSLDKLNKFFKNKYNLECNKKET</sequence>
<evidence type="ECO:0000256" key="3">
    <source>
        <dbReference type="ARBA" id="ARBA00023163"/>
    </source>
</evidence>
<keyword evidence="2 5" id="KW-0238">DNA-binding</keyword>
<name>A0A2T0B6Q0_9CLOT</name>